<dbReference type="Proteomes" id="UP001152799">
    <property type="component" value="Chromosome 6"/>
</dbReference>
<dbReference type="GO" id="GO:0006428">
    <property type="term" value="P:isoleucyl-tRNA aminoacylation"/>
    <property type="evidence" value="ECO:0007669"/>
    <property type="project" value="InterPro"/>
</dbReference>
<accession>A0A9N9QM06</accession>
<dbReference type="EMBL" id="OU892282">
    <property type="protein sequence ID" value="CAG9770999.1"/>
    <property type="molecule type" value="Genomic_DNA"/>
</dbReference>
<evidence type="ECO:0000313" key="14">
    <source>
        <dbReference type="EMBL" id="CAG9770999.1"/>
    </source>
</evidence>
<dbReference type="GO" id="GO:0032543">
    <property type="term" value="P:mitochondrial translation"/>
    <property type="evidence" value="ECO:0007669"/>
    <property type="project" value="TreeGrafter"/>
</dbReference>
<dbReference type="InterPro" id="IPR001412">
    <property type="entry name" value="aa-tRNA-synth_I_CS"/>
</dbReference>
<evidence type="ECO:0000259" key="12">
    <source>
        <dbReference type="Pfam" id="PF00133"/>
    </source>
</evidence>
<name>A0A9N9QM06_9CUCU</name>
<organism evidence="14 15">
    <name type="scientific">Ceutorhynchus assimilis</name>
    <name type="common">cabbage seed weevil</name>
    <dbReference type="NCBI Taxonomy" id="467358"/>
    <lineage>
        <taxon>Eukaryota</taxon>
        <taxon>Metazoa</taxon>
        <taxon>Ecdysozoa</taxon>
        <taxon>Arthropoda</taxon>
        <taxon>Hexapoda</taxon>
        <taxon>Insecta</taxon>
        <taxon>Pterygota</taxon>
        <taxon>Neoptera</taxon>
        <taxon>Endopterygota</taxon>
        <taxon>Coleoptera</taxon>
        <taxon>Polyphaga</taxon>
        <taxon>Cucujiformia</taxon>
        <taxon>Curculionidae</taxon>
        <taxon>Ceutorhynchinae</taxon>
        <taxon>Ceutorhynchus</taxon>
    </lineage>
</organism>
<keyword evidence="7 11" id="KW-0648">Protein biosynthesis</keyword>
<dbReference type="Gene3D" id="3.40.50.620">
    <property type="entry name" value="HUPs"/>
    <property type="match status" value="2"/>
</dbReference>
<sequence>MLKLINTTQKLHSKCYCTISTSKNNPYSSTVLLPKTKLPLRLEGAKLVERDKNINKLATLNNLYEWQKTHLNNPEYVLHDGPPYANGKPHMGHAINKILKDTILRYKILNKQRVHYVPGWDCHGLPIELKAVSDSKNLDPIQIRSKASFFADKTIQQQMDVFKSWGVIGDWQNSYKTKSVDYVENQLRQFLSLYEKGYIYRDVKPIYWSPSSRTALAEAELEYNENHISPSAYVRLEIKNIPQVLSLKGKKVFAIIWTTTPWTLPSNQAICYNNTLTYCLIKKPDLDDKDVYIVAMDLFDSFCKETNCDYQLLGVHSGEMLKDATYIHPIYKQEICPFLHSSHATSTKGTGLVHTAPAHGPDDFLVGIKNKIIIRDLITDEGLYKPEAGEIFANKFVLTDGNELVMQHLAENLLHKSEIVHSCPYDWRTKKPVIIKASKQWFIDTNRIKNRAIELLECVNFMPEDKGDVYKKALVSQLQKRPYWCISRQRKWGVPIPVFYGRETGEILINRDTIEHFCAQLKESGTDFWWKLPLEHLLPSKYPAKNYLKGEDILDIWFDSGVSWSYALKDPKIADLYLEGVDQFNGWFQSSLITSTALRDKAPYKNIFVHGFAVDEKGVKMSKSLGNVVDPVEVACGKKGGQKAYGVDALRWWVACHANQVSLASVSDNILSQSKDEIQKIRSALRFAIGALTDYEYQESDFQKTQFSDRYILHELYEFYHKAKSHINSYNFHKINTSLIPLLTNQVSAIYFTSIKDRLYCEPANSDSRRSAQFTLLHLYYTVASIVGGILPHLIEETYSYLPQKLGQSFFTSEKLKPQLEWQNFEIQKAMEIVLEVRKEVNKAGGSLNSEVVVGLNGNWKFDHQDLRHLLQVANVELRQTNKFYVEISKSDKFSCPRCRLVQSLVENGLCLRCQRVVEDLGFNKKAIAG</sequence>
<dbReference type="NCBIfam" id="TIGR00392">
    <property type="entry name" value="ileS"/>
    <property type="match status" value="1"/>
</dbReference>
<dbReference type="SUPFAM" id="SSF50677">
    <property type="entry name" value="ValRS/IleRS/LeuRS editing domain"/>
    <property type="match status" value="1"/>
</dbReference>
<dbReference type="FunFam" id="3.40.50.620:FF:000111">
    <property type="entry name" value="Mitochondrial isoleucyl-tRNA synthetase"/>
    <property type="match status" value="1"/>
</dbReference>
<comment type="catalytic activity">
    <reaction evidence="10">
        <text>tRNA(Ile) + L-isoleucine + ATP = L-isoleucyl-tRNA(Ile) + AMP + diphosphate</text>
        <dbReference type="Rhea" id="RHEA:11060"/>
        <dbReference type="Rhea" id="RHEA-COMP:9666"/>
        <dbReference type="Rhea" id="RHEA-COMP:9695"/>
        <dbReference type="ChEBI" id="CHEBI:30616"/>
        <dbReference type="ChEBI" id="CHEBI:33019"/>
        <dbReference type="ChEBI" id="CHEBI:58045"/>
        <dbReference type="ChEBI" id="CHEBI:78442"/>
        <dbReference type="ChEBI" id="CHEBI:78528"/>
        <dbReference type="ChEBI" id="CHEBI:456215"/>
        <dbReference type="EC" id="6.1.1.5"/>
    </reaction>
</comment>
<evidence type="ECO:0000256" key="6">
    <source>
        <dbReference type="ARBA" id="ARBA00022840"/>
    </source>
</evidence>
<dbReference type="InterPro" id="IPR013155">
    <property type="entry name" value="M/V/L/I-tRNA-synth_anticd-bd"/>
</dbReference>
<dbReference type="SUPFAM" id="SSF47323">
    <property type="entry name" value="Anticodon-binding domain of a subclass of class I aminoacyl-tRNA synthetases"/>
    <property type="match status" value="1"/>
</dbReference>
<dbReference type="InterPro" id="IPR009008">
    <property type="entry name" value="Val/Leu/Ile-tRNA-synth_edit"/>
</dbReference>
<evidence type="ECO:0000256" key="7">
    <source>
        <dbReference type="ARBA" id="ARBA00022917"/>
    </source>
</evidence>
<dbReference type="CDD" id="cd07960">
    <property type="entry name" value="Anticodon_Ia_Ile_BEm"/>
    <property type="match status" value="1"/>
</dbReference>
<dbReference type="InterPro" id="IPR009080">
    <property type="entry name" value="tRNAsynth_Ia_anticodon-bd"/>
</dbReference>
<comment type="similarity">
    <text evidence="2 11">Belongs to the class-I aminoacyl-tRNA synthetase family.</text>
</comment>
<evidence type="ECO:0000256" key="8">
    <source>
        <dbReference type="ARBA" id="ARBA00023146"/>
    </source>
</evidence>
<dbReference type="GO" id="GO:0005739">
    <property type="term" value="C:mitochondrion"/>
    <property type="evidence" value="ECO:0007669"/>
    <property type="project" value="UniProtKB-SubCell"/>
</dbReference>
<feature type="domain" description="Methionyl/Valyl/Leucyl/Isoleucyl-tRNA synthetase anticodon-binding" evidence="13">
    <location>
        <begin position="709"/>
        <end position="844"/>
    </location>
</feature>
<keyword evidence="15" id="KW-1185">Reference proteome</keyword>
<evidence type="ECO:0000256" key="2">
    <source>
        <dbReference type="ARBA" id="ARBA00005594"/>
    </source>
</evidence>
<dbReference type="PANTHER" id="PTHR42765">
    <property type="entry name" value="SOLEUCYL-TRNA SYNTHETASE"/>
    <property type="match status" value="1"/>
</dbReference>
<dbReference type="EC" id="6.1.1.5" evidence="3"/>
<dbReference type="SUPFAM" id="SSF52374">
    <property type="entry name" value="Nucleotidylyl transferase"/>
    <property type="match status" value="1"/>
</dbReference>
<dbReference type="Pfam" id="PF08264">
    <property type="entry name" value="Anticodon_1"/>
    <property type="match status" value="1"/>
</dbReference>
<evidence type="ECO:0000256" key="3">
    <source>
        <dbReference type="ARBA" id="ARBA00013165"/>
    </source>
</evidence>
<dbReference type="InterPro" id="IPR050081">
    <property type="entry name" value="Ile-tRNA_ligase"/>
</dbReference>
<evidence type="ECO:0000256" key="9">
    <source>
        <dbReference type="ARBA" id="ARBA00032665"/>
    </source>
</evidence>
<dbReference type="GO" id="GO:0002161">
    <property type="term" value="F:aminoacyl-tRNA deacylase activity"/>
    <property type="evidence" value="ECO:0007669"/>
    <property type="project" value="InterPro"/>
</dbReference>
<dbReference type="Pfam" id="PF00133">
    <property type="entry name" value="tRNA-synt_1"/>
    <property type="match status" value="1"/>
</dbReference>
<dbReference type="Gene3D" id="1.10.730.20">
    <property type="match status" value="1"/>
</dbReference>
<proteinExistence type="inferred from homology"/>
<evidence type="ECO:0000256" key="10">
    <source>
        <dbReference type="ARBA" id="ARBA00048359"/>
    </source>
</evidence>
<dbReference type="OrthoDB" id="10264412at2759"/>
<dbReference type="InterPro" id="IPR002300">
    <property type="entry name" value="aa-tRNA-synth_Ia"/>
</dbReference>
<evidence type="ECO:0000313" key="15">
    <source>
        <dbReference type="Proteomes" id="UP001152799"/>
    </source>
</evidence>
<dbReference type="FunFam" id="3.90.740.10:FF:000009">
    <property type="entry name" value="Isoleucyl-tRNA synthetase 2, mitochondrial"/>
    <property type="match status" value="1"/>
</dbReference>
<keyword evidence="6 11" id="KW-0067">ATP-binding</keyword>
<reference evidence="14" key="1">
    <citation type="submission" date="2022-01" db="EMBL/GenBank/DDBJ databases">
        <authorList>
            <person name="King R."/>
        </authorList>
    </citation>
    <scope>NUCLEOTIDE SEQUENCE</scope>
</reference>
<keyword evidence="8 11" id="KW-0030">Aminoacyl-tRNA synthetase</keyword>
<evidence type="ECO:0000256" key="1">
    <source>
        <dbReference type="ARBA" id="ARBA00004173"/>
    </source>
</evidence>
<dbReference type="AlphaFoldDB" id="A0A9N9QM06"/>
<evidence type="ECO:0000256" key="4">
    <source>
        <dbReference type="ARBA" id="ARBA00022598"/>
    </source>
</evidence>
<dbReference type="PANTHER" id="PTHR42765:SF1">
    <property type="entry name" value="ISOLEUCINE--TRNA LIGASE, MITOCHONDRIAL"/>
    <property type="match status" value="1"/>
</dbReference>
<feature type="domain" description="Aminoacyl-tRNA synthetase class Ia" evidence="12">
    <location>
        <begin position="62"/>
        <end position="660"/>
    </location>
</feature>
<dbReference type="GO" id="GO:0000049">
    <property type="term" value="F:tRNA binding"/>
    <property type="evidence" value="ECO:0007669"/>
    <property type="project" value="InterPro"/>
</dbReference>
<dbReference type="InterPro" id="IPR002301">
    <property type="entry name" value="Ile-tRNA-ligase"/>
</dbReference>
<dbReference type="InterPro" id="IPR014729">
    <property type="entry name" value="Rossmann-like_a/b/a_fold"/>
</dbReference>
<evidence type="ECO:0000256" key="5">
    <source>
        <dbReference type="ARBA" id="ARBA00022741"/>
    </source>
</evidence>
<evidence type="ECO:0000259" key="13">
    <source>
        <dbReference type="Pfam" id="PF08264"/>
    </source>
</evidence>
<dbReference type="GO" id="GO:0004822">
    <property type="term" value="F:isoleucine-tRNA ligase activity"/>
    <property type="evidence" value="ECO:0007669"/>
    <property type="project" value="UniProtKB-EC"/>
</dbReference>
<dbReference type="InterPro" id="IPR033708">
    <property type="entry name" value="Anticodon_Ile_BEm"/>
</dbReference>
<protein>
    <recommendedName>
        <fullName evidence="3">isoleucine--tRNA ligase</fullName>
        <ecNumber evidence="3">6.1.1.5</ecNumber>
    </recommendedName>
    <alternativeName>
        <fullName evidence="9">Isoleucyl-tRNA synthetase</fullName>
    </alternativeName>
</protein>
<keyword evidence="5 11" id="KW-0547">Nucleotide-binding</keyword>
<dbReference type="Gene3D" id="1.10.10.830">
    <property type="entry name" value="Ile-tRNA synthetase CP2 domain-like"/>
    <property type="match status" value="1"/>
</dbReference>
<dbReference type="GO" id="GO:0005524">
    <property type="term" value="F:ATP binding"/>
    <property type="evidence" value="ECO:0007669"/>
    <property type="project" value="UniProtKB-KW"/>
</dbReference>
<gene>
    <name evidence="14" type="ORF">CEUTPL_LOCUS11441</name>
</gene>
<evidence type="ECO:0000256" key="11">
    <source>
        <dbReference type="RuleBase" id="RU363035"/>
    </source>
</evidence>
<dbReference type="PROSITE" id="PS00178">
    <property type="entry name" value="AA_TRNA_LIGASE_I"/>
    <property type="match status" value="1"/>
</dbReference>
<keyword evidence="4 11" id="KW-0436">Ligase</keyword>
<comment type="subcellular location">
    <subcellularLocation>
        <location evidence="1">Mitochondrion</location>
    </subcellularLocation>
</comment>
<dbReference type="PRINTS" id="PR00984">
    <property type="entry name" value="TRNASYNTHILE"/>
</dbReference>